<comment type="caution">
    <text evidence="2">The sequence shown here is derived from an EMBL/GenBank/DDBJ whole genome shotgun (WGS) entry which is preliminary data.</text>
</comment>
<name>A0A484BXV1_DRONA</name>
<protein>
    <submittedName>
        <fullName evidence="2">Uncharacterized protein</fullName>
    </submittedName>
</protein>
<evidence type="ECO:0000256" key="1">
    <source>
        <dbReference type="SAM" id="MobiDB-lite"/>
    </source>
</evidence>
<evidence type="ECO:0000313" key="2">
    <source>
        <dbReference type="EMBL" id="TDG53484.1"/>
    </source>
</evidence>
<reference evidence="2 3" key="1">
    <citation type="journal article" date="2019" name="J. Hered.">
        <title>An Improved Genome Assembly for Drosophila navojoa, the Basal Species in the mojavensis Cluster.</title>
        <authorList>
            <person name="Vanderlinde T."/>
            <person name="Dupim E.G."/>
            <person name="Nazario-Yepiz N.O."/>
            <person name="Carvalho A.B."/>
        </authorList>
    </citation>
    <scope>NUCLEOTIDE SEQUENCE [LARGE SCALE GENOMIC DNA]</scope>
    <source>
        <strain evidence="2">Navoj_Jal97</strain>
        <tissue evidence="2">Whole organism</tissue>
    </source>
</reference>
<dbReference type="EMBL" id="LSRL02000001">
    <property type="protein sequence ID" value="TDG53484.1"/>
    <property type="molecule type" value="Genomic_DNA"/>
</dbReference>
<dbReference type="AlphaFoldDB" id="A0A484BXV1"/>
<feature type="region of interest" description="Disordered" evidence="1">
    <location>
        <begin position="11"/>
        <end position="63"/>
    </location>
</feature>
<proteinExistence type="predicted"/>
<keyword evidence="3" id="KW-1185">Reference proteome</keyword>
<accession>A0A484BXV1</accession>
<gene>
    <name evidence="2" type="ORF">AWZ03_000299</name>
</gene>
<dbReference type="OMA" id="NRHEGES"/>
<sequence length="99" mass="10615">MALITYAIKAQAAPLAPHTNHNRHEGESRPAPGSDDVERARTLATALPSEQQQQQQQRQQELEKMLSQAAGQATAAARGLERGAGLLSQISEDLLSCLS</sequence>
<evidence type="ECO:0000313" key="3">
    <source>
        <dbReference type="Proteomes" id="UP000295192"/>
    </source>
</evidence>
<organism evidence="2 3">
    <name type="scientific">Drosophila navojoa</name>
    <name type="common">Fruit fly</name>
    <dbReference type="NCBI Taxonomy" id="7232"/>
    <lineage>
        <taxon>Eukaryota</taxon>
        <taxon>Metazoa</taxon>
        <taxon>Ecdysozoa</taxon>
        <taxon>Arthropoda</taxon>
        <taxon>Hexapoda</taxon>
        <taxon>Insecta</taxon>
        <taxon>Pterygota</taxon>
        <taxon>Neoptera</taxon>
        <taxon>Endopterygota</taxon>
        <taxon>Diptera</taxon>
        <taxon>Brachycera</taxon>
        <taxon>Muscomorpha</taxon>
        <taxon>Ephydroidea</taxon>
        <taxon>Drosophilidae</taxon>
        <taxon>Drosophila</taxon>
    </lineage>
</organism>
<dbReference type="Proteomes" id="UP000295192">
    <property type="component" value="Unassembled WGS sequence"/>
</dbReference>